<feature type="region of interest" description="Disordered" evidence="1">
    <location>
        <begin position="1"/>
        <end position="23"/>
    </location>
</feature>
<reference evidence="2 3" key="1">
    <citation type="submission" date="2023-02" db="EMBL/GenBank/DDBJ databases">
        <title>LHISI_Scaffold_Assembly.</title>
        <authorList>
            <person name="Stuart O.P."/>
            <person name="Cleave R."/>
            <person name="Magrath M.J.L."/>
            <person name="Mikheyev A.S."/>
        </authorList>
    </citation>
    <scope>NUCLEOTIDE SEQUENCE [LARGE SCALE GENOMIC DNA]</scope>
    <source>
        <strain evidence="2">Daus_M_001</strain>
        <tissue evidence="2">Leg muscle</tissue>
    </source>
</reference>
<protein>
    <submittedName>
        <fullName evidence="2">Uncharacterized protein</fullName>
    </submittedName>
</protein>
<dbReference type="Proteomes" id="UP001159363">
    <property type="component" value="Chromosome X"/>
</dbReference>
<organism evidence="2 3">
    <name type="scientific">Dryococelus australis</name>
    <dbReference type="NCBI Taxonomy" id="614101"/>
    <lineage>
        <taxon>Eukaryota</taxon>
        <taxon>Metazoa</taxon>
        <taxon>Ecdysozoa</taxon>
        <taxon>Arthropoda</taxon>
        <taxon>Hexapoda</taxon>
        <taxon>Insecta</taxon>
        <taxon>Pterygota</taxon>
        <taxon>Neoptera</taxon>
        <taxon>Polyneoptera</taxon>
        <taxon>Phasmatodea</taxon>
        <taxon>Verophasmatodea</taxon>
        <taxon>Anareolatae</taxon>
        <taxon>Phasmatidae</taxon>
        <taxon>Eurycanthinae</taxon>
        <taxon>Dryococelus</taxon>
    </lineage>
</organism>
<dbReference type="Gene3D" id="3.30.420.10">
    <property type="entry name" value="Ribonuclease H-like superfamily/Ribonuclease H"/>
    <property type="match status" value="1"/>
</dbReference>
<dbReference type="InterPro" id="IPR036397">
    <property type="entry name" value="RNaseH_sf"/>
</dbReference>
<evidence type="ECO:0000313" key="3">
    <source>
        <dbReference type="Proteomes" id="UP001159363"/>
    </source>
</evidence>
<gene>
    <name evidence="2" type="ORF">PR048_011211</name>
</gene>
<proteinExistence type="predicted"/>
<dbReference type="EMBL" id="JARBHB010000004">
    <property type="protein sequence ID" value="KAJ8885015.1"/>
    <property type="molecule type" value="Genomic_DNA"/>
</dbReference>
<dbReference type="PANTHER" id="PTHR47326">
    <property type="entry name" value="TRANSPOSABLE ELEMENT TC3 TRANSPOSASE-LIKE PROTEIN"/>
    <property type="match status" value="1"/>
</dbReference>
<name>A0ABQ9HKX3_9NEOP</name>
<dbReference type="PANTHER" id="PTHR47326:SF1">
    <property type="entry name" value="HTH PSQ-TYPE DOMAIN-CONTAINING PROTEIN"/>
    <property type="match status" value="1"/>
</dbReference>
<evidence type="ECO:0000256" key="1">
    <source>
        <dbReference type="SAM" id="MobiDB-lite"/>
    </source>
</evidence>
<sequence length="139" mass="15937">MRETVKTSASGQPLKKRHERGVPEPLRPIQRDAAFGNFTRLTHRAPPHVAIVVRQHLKMHFSNQWIGRGGPIAWPLCLPNITPPDVWLWGYIKLMVYTTPLDTRDGLITPVTFVHVHRNMLQRCIVFVADGGRQFEQTL</sequence>
<evidence type="ECO:0000313" key="2">
    <source>
        <dbReference type="EMBL" id="KAJ8885015.1"/>
    </source>
</evidence>
<feature type="compositionally biased region" description="Polar residues" evidence="1">
    <location>
        <begin position="1"/>
        <end position="11"/>
    </location>
</feature>
<comment type="caution">
    <text evidence="2">The sequence shown here is derived from an EMBL/GenBank/DDBJ whole genome shotgun (WGS) entry which is preliminary data.</text>
</comment>
<keyword evidence="3" id="KW-1185">Reference proteome</keyword>
<accession>A0ABQ9HKX3</accession>